<dbReference type="AlphaFoldDB" id="A0A428RHA1"/>
<proteinExistence type="predicted"/>
<gene>
    <name evidence="1" type="ORF">CEP52_017759</name>
</gene>
<organism evidence="1 2">
    <name type="scientific">Fusarium oligoseptatum</name>
    <dbReference type="NCBI Taxonomy" id="2604345"/>
    <lineage>
        <taxon>Eukaryota</taxon>
        <taxon>Fungi</taxon>
        <taxon>Dikarya</taxon>
        <taxon>Ascomycota</taxon>
        <taxon>Pezizomycotina</taxon>
        <taxon>Sordariomycetes</taxon>
        <taxon>Hypocreomycetidae</taxon>
        <taxon>Hypocreales</taxon>
        <taxon>Nectriaceae</taxon>
        <taxon>Fusarium</taxon>
        <taxon>Fusarium solani species complex</taxon>
    </lineage>
</organism>
<evidence type="ECO:0000313" key="2">
    <source>
        <dbReference type="Proteomes" id="UP000287144"/>
    </source>
</evidence>
<dbReference type="Proteomes" id="UP000287144">
    <property type="component" value="Unassembled WGS sequence"/>
</dbReference>
<name>A0A428RHA1_9HYPO</name>
<evidence type="ECO:0000313" key="1">
    <source>
        <dbReference type="EMBL" id="RSL76896.1"/>
    </source>
</evidence>
<dbReference type="EMBL" id="NKCK01000866">
    <property type="protein sequence ID" value="RSL76896.1"/>
    <property type="molecule type" value="Genomic_DNA"/>
</dbReference>
<protein>
    <submittedName>
        <fullName evidence="1">Uncharacterized protein</fullName>
    </submittedName>
</protein>
<sequence length="100" mass="11606">MESQVNEEMTMMSKKEPIDTSSTLGFFLAPSFLKLAELRVSIAKDPESLEKALEAVRIAQNLPIPTLEQHQKWFKEQQKHLGEVPEAWNKRDPWTIVWVE</sequence>
<comment type="caution">
    <text evidence="1">The sequence shown here is derived from an EMBL/GenBank/DDBJ whole genome shotgun (WGS) entry which is preliminary data.</text>
</comment>
<keyword evidence="2" id="KW-1185">Reference proteome</keyword>
<accession>A0A428RHA1</accession>
<reference evidence="1 2" key="1">
    <citation type="submission" date="2017-06" db="EMBL/GenBank/DDBJ databases">
        <title>Comparative genomic analysis of Ambrosia Fusariam Clade fungi.</title>
        <authorList>
            <person name="Stajich J.E."/>
            <person name="Carrillo J."/>
            <person name="Kijimoto T."/>
            <person name="Eskalen A."/>
            <person name="O'Donnell K."/>
            <person name="Kasson M."/>
        </authorList>
    </citation>
    <scope>NUCLEOTIDE SEQUENCE [LARGE SCALE GENOMIC DNA]</scope>
    <source>
        <strain evidence="1 2">NRRL62579</strain>
    </source>
</reference>